<dbReference type="AlphaFoldDB" id="A0A1Q2D7F2"/>
<organism evidence="1 2">
    <name type="scientific">Vagococcus penaei</name>
    <dbReference type="NCBI Taxonomy" id="633807"/>
    <lineage>
        <taxon>Bacteria</taxon>
        <taxon>Bacillati</taxon>
        <taxon>Bacillota</taxon>
        <taxon>Bacilli</taxon>
        <taxon>Lactobacillales</taxon>
        <taxon>Enterococcaceae</taxon>
        <taxon>Vagococcus</taxon>
    </lineage>
</organism>
<reference evidence="1 2" key="1">
    <citation type="journal article" date="2010" name="Int. J. Syst. Evol. Microbiol.">
        <title>Vagococcus penaei sp. nov., isolated from spoilage microbiota of cooked shrimp (Penaeus vannamei).</title>
        <authorList>
            <person name="Jaffres E."/>
            <person name="Prevost H."/>
            <person name="Rossero A."/>
            <person name="Joffraud J.J."/>
            <person name="Dousset X."/>
        </authorList>
    </citation>
    <scope>NUCLEOTIDE SEQUENCE [LARGE SCALE GENOMIC DNA]</scope>
    <source>
        <strain evidence="1 2">CD276</strain>
    </source>
</reference>
<dbReference type="KEGG" id="vpi:BW732_08660"/>
<dbReference type="EMBL" id="CP019609">
    <property type="protein sequence ID" value="AQP54287.1"/>
    <property type="molecule type" value="Genomic_DNA"/>
</dbReference>
<dbReference type="RefSeq" id="WP_077276363.1">
    <property type="nucleotide sequence ID" value="NZ_CP019609.1"/>
</dbReference>
<name>A0A1Q2D7F2_9ENTE</name>
<gene>
    <name evidence="1" type="ORF">BW732_08660</name>
</gene>
<proteinExistence type="predicted"/>
<evidence type="ECO:0000313" key="2">
    <source>
        <dbReference type="Proteomes" id="UP000188246"/>
    </source>
</evidence>
<sequence>MTTNYFNDSQNQYQSMEKTTLKLIGNFQKSVAFKQLGYCEQQFSEDIIAKFAEYMFDYHFQNVVEWETIALQDVLVTRFPENISAPNYFLIALSRS</sequence>
<keyword evidence="2" id="KW-1185">Reference proteome</keyword>
<protein>
    <submittedName>
        <fullName evidence="1">Uncharacterized protein</fullName>
    </submittedName>
</protein>
<accession>A0A1Q2D7F2</accession>
<dbReference type="Proteomes" id="UP000188246">
    <property type="component" value="Chromosome"/>
</dbReference>
<evidence type="ECO:0000313" key="1">
    <source>
        <dbReference type="EMBL" id="AQP54287.1"/>
    </source>
</evidence>
<dbReference type="STRING" id="633807.BW732_08660"/>